<gene>
    <name evidence="2" type="ORF">MNBD_ACTINO01-207</name>
</gene>
<dbReference type="Pfam" id="PF02397">
    <property type="entry name" value="Bac_transf"/>
    <property type="match status" value="1"/>
</dbReference>
<sequence length="143" mass="15867">EHLDRLKHGLPEAADYTIRIEGDPRITRVGARLRAWSIDELPNLWNVLKGSMSLVGPRPLVREEAELIGLDNPRFSVKPGVTGYAQVHGRDSISLEERTAWDERYVEDRSSRLDLKILLATIGTVLSSSGDRTEPGVPGVGEE</sequence>
<dbReference type="AlphaFoldDB" id="A0A3B0S7G1"/>
<feature type="non-terminal residue" evidence="2">
    <location>
        <position position="1"/>
    </location>
</feature>
<accession>A0A3B0S7G1</accession>
<protein>
    <submittedName>
        <fullName evidence="2">Undecaprenyl-phosphate galactosephosphotransferase</fullName>
        <ecNumber evidence="2">2.7.8.6</ecNumber>
    </submittedName>
</protein>
<feature type="domain" description="Bacterial sugar transferase" evidence="1">
    <location>
        <begin position="16"/>
        <end position="126"/>
    </location>
</feature>
<dbReference type="PANTHER" id="PTHR30576:SF0">
    <property type="entry name" value="UNDECAPRENYL-PHOSPHATE N-ACETYLGALACTOSAMINYL 1-PHOSPHATE TRANSFERASE-RELATED"/>
    <property type="match status" value="1"/>
</dbReference>
<name>A0A3B0S7G1_9ZZZZ</name>
<evidence type="ECO:0000313" key="2">
    <source>
        <dbReference type="EMBL" id="VAV96776.1"/>
    </source>
</evidence>
<evidence type="ECO:0000259" key="1">
    <source>
        <dbReference type="Pfam" id="PF02397"/>
    </source>
</evidence>
<keyword evidence="2" id="KW-0808">Transferase</keyword>
<dbReference type="InterPro" id="IPR003362">
    <property type="entry name" value="Bact_transf"/>
</dbReference>
<organism evidence="2">
    <name type="scientific">hydrothermal vent metagenome</name>
    <dbReference type="NCBI Taxonomy" id="652676"/>
    <lineage>
        <taxon>unclassified sequences</taxon>
        <taxon>metagenomes</taxon>
        <taxon>ecological metagenomes</taxon>
    </lineage>
</organism>
<dbReference type="GO" id="GO:0047360">
    <property type="term" value="F:undecaprenyl-phosphate galactose phosphotransferase activity"/>
    <property type="evidence" value="ECO:0007669"/>
    <property type="project" value="UniProtKB-EC"/>
</dbReference>
<reference evidence="2" key="1">
    <citation type="submission" date="2018-06" db="EMBL/GenBank/DDBJ databases">
        <authorList>
            <person name="Zhirakovskaya E."/>
        </authorList>
    </citation>
    <scope>NUCLEOTIDE SEQUENCE</scope>
</reference>
<dbReference type="PANTHER" id="PTHR30576">
    <property type="entry name" value="COLANIC BIOSYNTHESIS UDP-GLUCOSE LIPID CARRIER TRANSFERASE"/>
    <property type="match status" value="1"/>
</dbReference>
<dbReference type="EC" id="2.7.8.6" evidence="2"/>
<proteinExistence type="predicted"/>
<dbReference type="EMBL" id="UOEI01000188">
    <property type="protein sequence ID" value="VAV96776.1"/>
    <property type="molecule type" value="Genomic_DNA"/>
</dbReference>